<dbReference type="KEGG" id="cmag:CBW24_14405"/>
<dbReference type="Proteomes" id="UP000219050">
    <property type="component" value="Chromosome"/>
</dbReference>
<dbReference type="CDD" id="cd07812">
    <property type="entry name" value="SRPBCC"/>
    <property type="match status" value="1"/>
</dbReference>
<sequence>MKFSTNEDIGVPIETVFAAVSDFDGFQRQARRRGVEVTRLDAGPGIGVGASWQIRFAYRGKPRQVTAEIAEWSPATGYRVTFAGGGIAGDMPVELVALSRQRTRLSLEIEMRPKTLAARVVIQSLRLAKASLSRKFKKRVAEFAAELERRNAA</sequence>
<dbReference type="OrthoDB" id="7860307at2"/>
<dbReference type="SUPFAM" id="SSF55961">
    <property type="entry name" value="Bet v1-like"/>
    <property type="match status" value="1"/>
</dbReference>
<keyword evidence="2" id="KW-1185">Reference proteome</keyword>
<dbReference type="Gene3D" id="3.30.530.20">
    <property type="match status" value="1"/>
</dbReference>
<protein>
    <recommendedName>
        <fullName evidence="3">SRPBCC family protein</fullName>
    </recommendedName>
</protein>
<evidence type="ECO:0000313" key="1">
    <source>
        <dbReference type="EMBL" id="ATI43078.1"/>
    </source>
</evidence>
<reference evidence="1 2" key="1">
    <citation type="submission" date="2017-05" db="EMBL/GenBank/DDBJ databases">
        <title>Comparative genomic and metabolic analysis of manganese-oxidizing mechanisms in Celeribater manganoxidans DY25T: its adaption to the environment of polymetallic nodule.</title>
        <authorList>
            <person name="Wang X."/>
        </authorList>
    </citation>
    <scope>NUCLEOTIDE SEQUENCE [LARGE SCALE GENOMIC DNA]</scope>
    <source>
        <strain evidence="1 2">DY25</strain>
    </source>
</reference>
<dbReference type="AlphaFoldDB" id="A0A291M2R0"/>
<dbReference type="InterPro" id="IPR019587">
    <property type="entry name" value="Polyketide_cyclase/dehydratase"/>
</dbReference>
<accession>A0A291M2R0</accession>
<dbReference type="RefSeq" id="WP_097373977.1">
    <property type="nucleotide sequence ID" value="NZ_CP021404.1"/>
</dbReference>
<dbReference type="InterPro" id="IPR023393">
    <property type="entry name" value="START-like_dom_sf"/>
</dbReference>
<proteinExistence type="predicted"/>
<evidence type="ECO:0008006" key="3">
    <source>
        <dbReference type="Google" id="ProtNLM"/>
    </source>
</evidence>
<name>A0A291M2R0_9RHOB</name>
<gene>
    <name evidence="1" type="ORF">CBW24_14405</name>
</gene>
<organism evidence="1 2">
    <name type="scientific">Pacificitalea manganoxidans</name>
    <dbReference type="NCBI Taxonomy" id="1411902"/>
    <lineage>
        <taxon>Bacteria</taxon>
        <taxon>Pseudomonadati</taxon>
        <taxon>Pseudomonadota</taxon>
        <taxon>Alphaproteobacteria</taxon>
        <taxon>Rhodobacterales</taxon>
        <taxon>Paracoccaceae</taxon>
        <taxon>Pacificitalea</taxon>
    </lineage>
</organism>
<evidence type="ECO:0000313" key="2">
    <source>
        <dbReference type="Proteomes" id="UP000219050"/>
    </source>
</evidence>
<dbReference type="Pfam" id="PF10604">
    <property type="entry name" value="Polyketide_cyc2"/>
    <property type="match status" value="1"/>
</dbReference>
<dbReference type="EMBL" id="CP021404">
    <property type="protein sequence ID" value="ATI43078.1"/>
    <property type="molecule type" value="Genomic_DNA"/>
</dbReference>